<gene>
    <name evidence="2" type="ORF">RD110_10935</name>
</gene>
<reference evidence="2 3" key="1">
    <citation type="submission" date="2017-01" db="EMBL/GenBank/DDBJ databases">
        <authorList>
            <person name="Mah S.A."/>
            <person name="Swanson W.J."/>
            <person name="Moy G.W."/>
            <person name="Vacquier V.D."/>
        </authorList>
    </citation>
    <scope>NUCLEOTIDE SEQUENCE [LARGE SCALE GENOMIC DNA]</scope>
    <source>
        <strain evidence="2 3">DCY110</strain>
    </source>
</reference>
<evidence type="ECO:0000313" key="2">
    <source>
        <dbReference type="EMBL" id="APW37642.1"/>
    </source>
</evidence>
<dbReference type="EMBL" id="CP019236">
    <property type="protein sequence ID" value="APW37642.1"/>
    <property type="molecule type" value="Genomic_DNA"/>
</dbReference>
<proteinExistence type="predicted"/>
<sequence length="98" mass="11046">MTCERCNQEGHDIHQCRAPLMGLGTLVKPPAPQPAQKRHRGPNKNPRPAPKRAKRLALKLPETTQEKLVAMAAGRKRTQFIVNLIEQEHARRFSPQPA</sequence>
<accession>A0A1P8JV73</accession>
<evidence type="ECO:0000256" key="1">
    <source>
        <dbReference type="SAM" id="MobiDB-lite"/>
    </source>
</evidence>
<keyword evidence="3" id="KW-1185">Reference proteome</keyword>
<name>A0A1P8JV73_9BURK</name>
<evidence type="ECO:0000313" key="3">
    <source>
        <dbReference type="Proteomes" id="UP000186609"/>
    </source>
</evidence>
<dbReference type="RefSeq" id="WP_076199369.1">
    <property type="nucleotide sequence ID" value="NZ_CP019236.1"/>
</dbReference>
<feature type="region of interest" description="Disordered" evidence="1">
    <location>
        <begin position="23"/>
        <end position="54"/>
    </location>
</feature>
<dbReference type="Proteomes" id="UP000186609">
    <property type="component" value="Chromosome"/>
</dbReference>
<dbReference type="AlphaFoldDB" id="A0A1P8JV73"/>
<protein>
    <submittedName>
        <fullName evidence="2">Uncharacterized protein</fullName>
    </submittedName>
</protein>
<dbReference type="KEGG" id="rhy:RD110_10935"/>
<organism evidence="2 3">
    <name type="scientific">Rhodoferax koreensis</name>
    <dbReference type="NCBI Taxonomy" id="1842727"/>
    <lineage>
        <taxon>Bacteria</taxon>
        <taxon>Pseudomonadati</taxon>
        <taxon>Pseudomonadota</taxon>
        <taxon>Betaproteobacteria</taxon>
        <taxon>Burkholderiales</taxon>
        <taxon>Comamonadaceae</taxon>
        <taxon>Rhodoferax</taxon>
    </lineage>
</organism>